<accession>A0A0G3EC69</accession>
<protein>
    <recommendedName>
        <fullName evidence="2">GIY-YIG domain-containing protein</fullName>
    </recommendedName>
</protein>
<evidence type="ECO:0000313" key="4">
    <source>
        <dbReference type="Proteomes" id="UP000035268"/>
    </source>
</evidence>
<dbReference type="RefSeq" id="WP_074041371.1">
    <property type="nucleotide sequence ID" value="NZ_CP010904.1"/>
</dbReference>
<dbReference type="Proteomes" id="UP000035268">
    <property type="component" value="Chromosome"/>
</dbReference>
<dbReference type="PROSITE" id="PS50164">
    <property type="entry name" value="GIY_YIG"/>
    <property type="match status" value="1"/>
</dbReference>
<dbReference type="EMBL" id="CP010904">
    <property type="protein sequence ID" value="AKJ63878.1"/>
    <property type="molecule type" value="Genomic_DNA"/>
</dbReference>
<dbReference type="SUPFAM" id="SSF82771">
    <property type="entry name" value="GIY-YIG endonuclease"/>
    <property type="match status" value="1"/>
</dbReference>
<dbReference type="InterPro" id="IPR035901">
    <property type="entry name" value="GIY-YIG_endonuc_sf"/>
</dbReference>
<keyword evidence="4" id="KW-1185">Reference proteome</keyword>
<dbReference type="STRING" id="1307763.L21SP4_00609"/>
<dbReference type="InterPro" id="IPR050190">
    <property type="entry name" value="UPF0213_domain"/>
</dbReference>
<dbReference type="KEGG" id="vbl:L21SP4_00609"/>
<organism evidence="3 4">
    <name type="scientific">Kiritimatiella glycovorans</name>
    <dbReference type="NCBI Taxonomy" id="1307763"/>
    <lineage>
        <taxon>Bacteria</taxon>
        <taxon>Pseudomonadati</taxon>
        <taxon>Kiritimatiellota</taxon>
        <taxon>Kiritimatiellia</taxon>
        <taxon>Kiritimatiellales</taxon>
        <taxon>Kiritimatiellaceae</taxon>
        <taxon>Kiritimatiella</taxon>
    </lineage>
</organism>
<evidence type="ECO:0000313" key="3">
    <source>
        <dbReference type="EMBL" id="AKJ63878.1"/>
    </source>
</evidence>
<dbReference type="InterPro" id="IPR000305">
    <property type="entry name" value="GIY-YIG_endonuc"/>
</dbReference>
<evidence type="ECO:0000259" key="2">
    <source>
        <dbReference type="PROSITE" id="PS50164"/>
    </source>
</evidence>
<reference evidence="4" key="1">
    <citation type="submission" date="2015-02" db="EMBL/GenBank/DDBJ databases">
        <title>Description and complete genome sequence of the first cultured representative of the subdivision 5 of the Verrucomicrobia phylum.</title>
        <authorList>
            <person name="Spring S."/>
            <person name="Bunk B."/>
            <person name="Sproer C."/>
            <person name="Klenk H.-P."/>
        </authorList>
    </citation>
    <scope>NUCLEOTIDE SEQUENCE [LARGE SCALE GENOMIC DNA]</scope>
    <source>
        <strain evidence="4">L21-Fru-AB</strain>
    </source>
</reference>
<dbReference type="AlphaFoldDB" id="A0A0G3EC69"/>
<comment type="similarity">
    <text evidence="1">Belongs to the UPF0213 family.</text>
</comment>
<feature type="domain" description="GIY-YIG" evidence="2">
    <location>
        <begin position="1"/>
        <end position="77"/>
    </location>
</feature>
<gene>
    <name evidence="3" type="ORF">L21SP4_00609</name>
</gene>
<dbReference type="PANTHER" id="PTHR34477">
    <property type="entry name" value="UPF0213 PROTEIN YHBQ"/>
    <property type="match status" value="1"/>
</dbReference>
<dbReference type="PANTHER" id="PTHR34477:SF5">
    <property type="entry name" value="BSL5627 PROTEIN"/>
    <property type="match status" value="1"/>
</dbReference>
<dbReference type="Gene3D" id="3.40.1440.10">
    <property type="entry name" value="GIY-YIG endonuclease"/>
    <property type="match status" value="1"/>
</dbReference>
<dbReference type="Pfam" id="PF01541">
    <property type="entry name" value="GIY-YIG"/>
    <property type="match status" value="1"/>
</dbReference>
<name>A0A0G3EC69_9BACT</name>
<reference evidence="3 4" key="2">
    <citation type="journal article" date="2016" name="ISME J.">
        <title>Characterization of the first cultured representative of Verrucomicrobia subdivision 5 indicates the proposal of a novel phylum.</title>
        <authorList>
            <person name="Spring S."/>
            <person name="Bunk B."/>
            <person name="Sproer C."/>
            <person name="Schumann P."/>
            <person name="Rohde M."/>
            <person name="Tindall B.J."/>
            <person name="Klenk H.P."/>
        </authorList>
    </citation>
    <scope>NUCLEOTIDE SEQUENCE [LARGE SCALE GENOMIC DNA]</scope>
    <source>
        <strain evidence="3 4">L21-Fru-AB</strain>
    </source>
</reference>
<proteinExistence type="inferred from homology"/>
<evidence type="ECO:0000256" key="1">
    <source>
        <dbReference type="ARBA" id="ARBA00007435"/>
    </source>
</evidence>
<sequence length="86" mass="10768">MYFVYILYCPETGLSYVGHTSHLILRYYEHRDGMSRWTRRMRSPFLVYWEHFESRSEAMRREKYFKHGCGFRVRGEIIQRFTVEWM</sequence>